<gene>
    <name evidence="1" type="ORF">BHAP_0165</name>
</gene>
<comment type="caution">
    <text evidence="1">The sequence shown here is derived from an EMBL/GenBank/DDBJ whole genome shotgun (WGS) entry which is preliminary data.</text>
</comment>
<dbReference type="EMBL" id="MWWY01000005">
    <property type="protein sequence ID" value="OZG66303.1"/>
    <property type="molecule type" value="Genomic_DNA"/>
</dbReference>
<dbReference type="Proteomes" id="UP000216074">
    <property type="component" value="Unassembled WGS sequence"/>
</dbReference>
<protein>
    <submittedName>
        <fullName evidence="1">Uncharacterized protein</fullName>
    </submittedName>
</protein>
<evidence type="ECO:0000313" key="1">
    <source>
        <dbReference type="EMBL" id="OZG66303.1"/>
    </source>
</evidence>
<reference evidence="1 2" key="1">
    <citation type="journal article" date="2017" name="BMC Genomics">
        <title>Comparative genomic and phylogenomic analyses of the Bifidobacteriaceae family.</title>
        <authorList>
            <person name="Lugli G.A."/>
            <person name="Milani C."/>
            <person name="Turroni F."/>
            <person name="Duranti S."/>
            <person name="Mancabelli L."/>
            <person name="Mangifesta M."/>
            <person name="Ferrario C."/>
            <person name="Modesto M."/>
            <person name="Mattarelli P."/>
            <person name="Jiri K."/>
            <person name="van Sinderen D."/>
            <person name="Ventura M."/>
        </authorList>
    </citation>
    <scope>NUCLEOTIDE SEQUENCE [LARGE SCALE GENOMIC DNA]</scope>
    <source>
        <strain evidence="1 2">DSM 100202</strain>
    </source>
</reference>
<evidence type="ECO:0000313" key="2">
    <source>
        <dbReference type="Proteomes" id="UP000216074"/>
    </source>
</evidence>
<keyword evidence="2" id="KW-1185">Reference proteome</keyword>
<accession>A0A261G519</accession>
<organism evidence="1 2">
    <name type="scientific">Bifidobacterium hapali</name>
    <dbReference type="NCBI Taxonomy" id="1630172"/>
    <lineage>
        <taxon>Bacteria</taxon>
        <taxon>Bacillati</taxon>
        <taxon>Actinomycetota</taxon>
        <taxon>Actinomycetes</taxon>
        <taxon>Bifidobacteriales</taxon>
        <taxon>Bifidobacteriaceae</taxon>
        <taxon>Bifidobacterium</taxon>
    </lineage>
</organism>
<dbReference type="AlphaFoldDB" id="A0A261G519"/>
<proteinExistence type="predicted"/>
<sequence length="59" mass="6718">MELMFDTLRAARPSLTVEHQLHQATPRLNVISSLELVNENSVSNVHRKRGVCCIYDARP</sequence>
<name>A0A261G519_9BIFI</name>